<dbReference type="EMBL" id="BAAAEM010000003">
    <property type="protein sequence ID" value="GAA0487058.1"/>
    <property type="molecule type" value="Genomic_DNA"/>
</dbReference>
<accession>A0ABN1AZA1</accession>
<gene>
    <name evidence="1" type="ORF">GCM10009096_32380</name>
</gene>
<dbReference type="InterPro" id="IPR052559">
    <property type="entry name" value="V-haloperoxidase"/>
</dbReference>
<protein>
    <submittedName>
        <fullName evidence="1">Vanadium-dependent haloperoxidase</fullName>
    </submittedName>
</protein>
<dbReference type="RefSeq" id="WP_229955753.1">
    <property type="nucleotide sequence ID" value="NZ_BAAAEM010000003.1"/>
</dbReference>
<name>A0ABN1AZA1_9SPHN</name>
<sequence>MKLSHNVPCPNGTERARKAKELRELAAEISRTRPHAASRNNAEELDYAGSKFPTNFTKGLHHDEFGILSFGDDYRTFVEAINSDDNNLFENIVKDATDRAAETTEPTFQCTVNSQIPQWRGWESPRAGHVYELQGPDADSVGMAPAPRVGSSEKAAEMAEVYGLAILRDVPFTSICEGDSAKQLCDGDSDAQLTSAEVVDALNSMPYFSGTGVRSSTPAYVDADGLNNFERNRRFARTQDDSNPVAAALTTETVFRGSTKGSLVGPYVSQFMLIGNTGLAGPGGGAASFPGKDAGYDLQDGFIRYGSLSIDQRTTVHKSCLDHMTDWPTWRDVQNGADFRGANLFEEKRRFITTPRDLATYVHFDALYEAYLNAVLIIDAMGVPASKGFPEPGFRDSSTASARRTAFATFGGPHILSLVTEVATRCLKAVRREKFNYHRRARPELMGGRMALVECGDADKLGDAQAAFEHMHSELPGALKAALIAHNEAQNETAMNDMRLTDCAGGSTPFSNFDDCNLLLPMAFPEGSPMHPAYGAGHATVAGGCVTMVKAFFEMFEGSDSGVERPLVEPDGTPIVYVPNASGNRLVQDSKYTGALTIQGELDKLAANISIGRNMAGVHYYSDYYDSLRMGERVAVGILLEQAPTYGDPMETTFTSFDGDFISINGQADSAATLTIIDRTGKQISNQEWWLRHVPGEQMIL</sequence>
<dbReference type="Gene3D" id="1.10.606.10">
    <property type="entry name" value="Vanadium-containing Chloroperoxidase, domain 2"/>
    <property type="match status" value="1"/>
</dbReference>
<proteinExistence type="predicted"/>
<keyword evidence="2" id="KW-1185">Reference proteome</keyword>
<dbReference type="Proteomes" id="UP001500713">
    <property type="component" value="Unassembled WGS sequence"/>
</dbReference>
<dbReference type="InterPro" id="IPR016119">
    <property type="entry name" value="Br/Cl_peroxidase_C"/>
</dbReference>
<dbReference type="PANTHER" id="PTHR34599">
    <property type="entry name" value="PEROXIDASE-RELATED"/>
    <property type="match status" value="1"/>
</dbReference>
<evidence type="ECO:0000313" key="1">
    <source>
        <dbReference type="EMBL" id="GAA0487058.1"/>
    </source>
</evidence>
<dbReference type="InterPro" id="IPR036938">
    <property type="entry name" value="PAP2/HPO_sf"/>
</dbReference>
<comment type="caution">
    <text evidence="1">The sequence shown here is derived from an EMBL/GenBank/DDBJ whole genome shotgun (WGS) entry which is preliminary data.</text>
</comment>
<evidence type="ECO:0000313" key="2">
    <source>
        <dbReference type="Proteomes" id="UP001500713"/>
    </source>
</evidence>
<reference evidence="1 2" key="1">
    <citation type="journal article" date="2019" name="Int. J. Syst. Evol. Microbiol.">
        <title>The Global Catalogue of Microorganisms (GCM) 10K type strain sequencing project: providing services to taxonomists for standard genome sequencing and annotation.</title>
        <authorList>
            <consortium name="The Broad Institute Genomics Platform"/>
            <consortium name="The Broad Institute Genome Sequencing Center for Infectious Disease"/>
            <person name="Wu L."/>
            <person name="Ma J."/>
        </authorList>
    </citation>
    <scope>NUCLEOTIDE SEQUENCE [LARGE SCALE GENOMIC DNA]</scope>
    <source>
        <strain evidence="1 2">JCM 14162</strain>
    </source>
</reference>
<dbReference type="SUPFAM" id="SSF48317">
    <property type="entry name" value="Acid phosphatase/Vanadium-dependent haloperoxidase"/>
    <property type="match status" value="1"/>
</dbReference>
<organism evidence="1 2">
    <name type="scientific">Parasphingorhabdus litoris</name>
    <dbReference type="NCBI Taxonomy" id="394733"/>
    <lineage>
        <taxon>Bacteria</taxon>
        <taxon>Pseudomonadati</taxon>
        <taxon>Pseudomonadota</taxon>
        <taxon>Alphaproteobacteria</taxon>
        <taxon>Sphingomonadales</taxon>
        <taxon>Sphingomonadaceae</taxon>
        <taxon>Parasphingorhabdus</taxon>
    </lineage>
</organism>
<dbReference type="PANTHER" id="PTHR34599:SF1">
    <property type="entry name" value="PHOSPHATIDIC ACID PHOSPHATASE TYPE 2_HALOPEROXIDASE DOMAIN-CONTAINING PROTEIN"/>
    <property type="match status" value="1"/>
</dbReference>